<dbReference type="Proteomes" id="UP000594464">
    <property type="component" value="Chromosome"/>
</dbReference>
<evidence type="ECO:0000256" key="3">
    <source>
        <dbReference type="ARBA" id="ARBA00022679"/>
    </source>
</evidence>
<dbReference type="Gene3D" id="3.90.550.10">
    <property type="entry name" value="Spore Coat Polysaccharide Biosynthesis Protein SpsA, Chain A"/>
    <property type="match status" value="1"/>
</dbReference>
<feature type="compositionally biased region" description="Polar residues" evidence="4">
    <location>
        <begin position="313"/>
        <end position="323"/>
    </location>
</feature>
<dbReference type="AlphaFoldDB" id="A0A7T0C4F1"/>
<evidence type="ECO:0000256" key="2">
    <source>
        <dbReference type="ARBA" id="ARBA00022676"/>
    </source>
</evidence>
<comment type="similarity">
    <text evidence="1">Belongs to the glycosyltransferase 2 family.</text>
</comment>
<evidence type="ECO:0000256" key="1">
    <source>
        <dbReference type="ARBA" id="ARBA00006739"/>
    </source>
</evidence>
<dbReference type="PANTHER" id="PTHR43179">
    <property type="entry name" value="RHAMNOSYLTRANSFERASE WBBL"/>
    <property type="match status" value="1"/>
</dbReference>
<keyword evidence="2" id="KW-0328">Glycosyltransferase</keyword>
<evidence type="ECO:0000259" key="5">
    <source>
        <dbReference type="Pfam" id="PF00535"/>
    </source>
</evidence>
<dbReference type="InterPro" id="IPR001173">
    <property type="entry name" value="Glyco_trans_2-like"/>
</dbReference>
<dbReference type="Pfam" id="PF00535">
    <property type="entry name" value="Glycos_transf_2"/>
    <property type="match status" value="1"/>
</dbReference>
<dbReference type="KEGG" id="nva:G3M78_13370"/>
<evidence type="ECO:0000313" key="6">
    <source>
        <dbReference type="EMBL" id="QPJ66329.1"/>
    </source>
</evidence>
<proteinExistence type="inferred from homology"/>
<dbReference type="SUPFAM" id="SSF53448">
    <property type="entry name" value="Nucleotide-diphospho-sugar transferases"/>
    <property type="match status" value="1"/>
</dbReference>
<dbReference type="InterPro" id="IPR029044">
    <property type="entry name" value="Nucleotide-diphossugar_trans"/>
</dbReference>
<feature type="region of interest" description="Disordered" evidence="4">
    <location>
        <begin position="302"/>
        <end position="323"/>
    </location>
</feature>
<gene>
    <name evidence="6" type="ORF">G3M78_13370</name>
</gene>
<dbReference type="CDD" id="cd04186">
    <property type="entry name" value="GT_2_like_c"/>
    <property type="match status" value="1"/>
</dbReference>
<name>A0A7T0C4F1_9BACT</name>
<dbReference type="EMBL" id="CP048620">
    <property type="protein sequence ID" value="QPJ66329.1"/>
    <property type="molecule type" value="Genomic_DNA"/>
</dbReference>
<keyword evidence="3 6" id="KW-0808">Transferase</keyword>
<feature type="domain" description="Glycosyltransferase 2-like" evidence="5">
    <location>
        <begin position="8"/>
        <end position="174"/>
    </location>
</feature>
<evidence type="ECO:0000256" key="4">
    <source>
        <dbReference type="SAM" id="MobiDB-lite"/>
    </source>
</evidence>
<reference evidence="7" key="1">
    <citation type="submission" date="2020-02" db="EMBL/GenBank/DDBJ databases">
        <title>Genomic and physiological characterization of two novel Nitrospinaceae genera.</title>
        <authorList>
            <person name="Mueller A.J."/>
            <person name="Jung M.-Y."/>
            <person name="Strachan C.R."/>
            <person name="Herbold C.W."/>
            <person name="Kirkegaard R.H."/>
            <person name="Daims H."/>
        </authorList>
    </citation>
    <scope>NUCLEOTIDE SEQUENCE [LARGE SCALE GENOMIC DNA]</scope>
</reference>
<dbReference type="GO" id="GO:0016757">
    <property type="term" value="F:glycosyltransferase activity"/>
    <property type="evidence" value="ECO:0007669"/>
    <property type="project" value="UniProtKB-KW"/>
</dbReference>
<evidence type="ECO:0000313" key="7">
    <source>
        <dbReference type="Proteomes" id="UP000594464"/>
    </source>
</evidence>
<dbReference type="PANTHER" id="PTHR43179:SF12">
    <property type="entry name" value="GALACTOFURANOSYLTRANSFERASE GLFT2"/>
    <property type="match status" value="1"/>
</dbReference>
<accession>A0A7T0C4F1</accession>
<organism evidence="6 7">
    <name type="scientific">Candidatus Nitrohelix vancouverensis</name>
    <dbReference type="NCBI Taxonomy" id="2705534"/>
    <lineage>
        <taxon>Bacteria</taxon>
        <taxon>Pseudomonadati</taxon>
        <taxon>Nitrospinota/Tectimicrobiota group</taxon>
        <taxon>Nitrospinota</taxon>
        <taxon>Nitrospinia</taxon>
        <taxon>Nitrospinales</taxon>
        <taxon>Nitrospinaceae</taxon>
        <taxon>Candidatus Nitrohelix</taxon>
    </lineage>
</organism>
<protein>
    <submittedName>
        <fullName evidence="6">Glycosyltransferase family 2 protein</fullName>
    </submittedName>
</protein>
<sequence length="323" mass="37676">MSSIDITLVITNWNGASLLRECLPSILRAVQFDSKRSYEIMVIDDCSSDDSLQILEQEFPQVRRERTPRNLGFQGANNYAVELANSPLVFPMNNDVKLHEESLFHLAEHFFEKNDDGLLFAVSGKFYGFDETTFLYGNRGGRFHEGHFFLYEKPAEDTSQTLFACGAGFLVNRQRYLELGGFDSLYHPLYYEEIDMSYRALKRGWRVEYEPRSIAYHKVQATITQQEKRKQIGYISGRNNYLFLWKNILDRGMTAAFLVYTPLYLLRDLCRFKFRFWICFYMALKRIGPALEGRRKEREARLPVSDKEALQRINAQSPTAPKP</sequence>